<dbReference type="PROSITE" id="PS00501">
    <property type="entry name" value="SPASE_I_1"/>
    <property type="match status" value="1"/>
</dbReference>
<protein>
    <recommendedName>
        <fullName evidence="4 7">Signal peptidase I</fullName>
        <ecNumber evidence="4 7">3.4.21.89</ecNumber>
    </recommendedName>
</protein>
<keyword evidence="5 7" id="KW-0645">Protease</keyword>
<dbReference type="InterPro" id="IPR019758">
    <property type="entry name" value="Pept_S26A_signal_pept_1_CS"/>
</dbReference>
<dbReference type="CDD" id="cd06530">
    <property type="entry name" value="S26_SPase_I"/>
    <property type="match status" value="1"/>
</dbReference>
<dbReference type="GO" id="GO:0009003">
    <property type="term" value="F:signal peptidase activity"/>
    <property type="evidence" value="ECO:0007669"/>
    <property type="project" value="UniProtKB-EC"/>
</dbReference>
<evidence type="ECO:0000256" key="2">
    <source>
        <dbReference type="ARBA" id="ARBA00004401"/>
    </source>
</evidence>
<dbReference type="InterPro" id="IPR019756">
    <property type="entry name" value="Pept_S26A_signal_pept_1_Ser-AS"/>
</dbReference>
<evidence type="ECO:0000256" key="7">
    <source>
        <dbReference type="RuleBase" id="RU003993"/>
    </source>
</evidence>
<dbReference type="Gene3D" id="2.10.109.10">
    <property type="entry name" value="Umud Fragment, subunit A"/>
    <property type="match status" value="1"/>
</dbReference>
<dbReference type="PANTHER" id="PTHR43390">
    <property type="entry name" value="SIGNAL PEPTIDASE I"/>
    <property type="match status" value="1"/>
</dbReference>
<comment type="catalytic activity">
    <reaction evidence="1 7">
        <text>Cleavage of hydrophobic, N-terminal signal or leader sequences from secreted and periplasmic proteins.</text>
        <dbReference type="EC" id="3.4.21.89"/>
    </reaction>
</comment>
<evidence type="ECO:0000256" key="1">
    <source>
        <dbReference type="ARBA" id="ARBA00000677"/>
    </source>
</evidence>
<dbReference type="InterPro" id="IPR000223">
    <property type="entry name" value="Pept_S26A_signal_pept_1"/>
</dbReference>
<gene>
    <name evidence="10" type="primary">lepB</name>
    <name evidence="10" type="ORF">K4A83_02980</name>
</gene>
<dbReference type="InterPro" id="IPR019757">
    <property type="entry name" value="Pept_S26A_signal_pept_1_Lys-AS"/>
</dbReference>
<evidence type="ECO:0000256" key="3">
    <source>
        <dbReference type="ARBA" id="ARBA00009370"/>
    </source>
</evidence>
<dbReference type="PROSITE" id="PS00761">
    <property type="entry name" value="SPASE_I_3"/>
    <property type="match status" value="1"/>
</dbReference>
<sequence length="197" mass="22159">MSQSQNTVIEVLKTLALSGVLAVGVRQFVAEARYIPSESMLPTLEIDDRLMIEKLTYRFREPKRGEIIVFIPPNEAILCNPQQSLPITDAYIKRIIGLPGDEIEIRDSLVYVNGKLLDEDYIHGSPLYEQDPTIVPADSYFVLGDNRNNSCDSHVWGFVPASNIIGRAALRFLPFNRIGNLPETVHFSEEQQGTIEN</sequence>
<comment type="subcellular location">
    <subcellularLocation>
        <location evidence="2">Cell membrane</location>
        <topology evidence="2">Single-pass type II membrane protein</topology>
    </subcellularLocation>
    <subcellularLocation>
        <location evidence="8">Membrane</location>
        <topology evidence="8">Single-pass type II membrane protein</topology>
    </subcellularLocation>
</comment>
<keyword evidence="6 7" id="KW-0378">Hydrolase</keyword>
<dbReference type="InterPro" id="IPR036286">
    <property type="entry name" value="LexA/Signal_pep-like_sf"/>
</dbReference>
<evidence type="ECO:0000256" key="6">
    <source>
        <dbReference type="ARBA" id="ARBA00022801"/>
    </source>
</evidence>
<comment type="similarity">
    <text evidence="3 8">Belongs to the peptidase S26 family.</text>
</comment>
<name>A0ABT3L1A6_9CYAN</name>
<evidence type="ECO:0000256" key="4">
    <source>
        <dbReference type="ARBA" id="ARBA00013208"/>
    </source>
</evidence>
<dbReference type="EMBL" id="JAIHOM010000009">
    <property type="protein sequence ID" value="MCW6035237.1"/>
    <property type="molecule type" value="Genomic_DNA"/>
</dbReference>
<evidence type="ECO:0000313" key="10">
    <source>
        <dbReference type="EMBL" id="MCW6035237.1"/>
    </source>
</evidence>
<proteinExistence type="inferred from homology"/>
<reference evidence="10 11" key="1">
    <citation type="submission" date="2021-08" db="EMBL/GenBank/DDBJ databases">
        <title>Draft genome sequence of Spirulina subsalsa with high tolerance to salinity and hype-accumulation of phycocyanin.</title>
        <authorList>
            <person name="Pei H."/>
            <person name="Jiang L."/>
        </authorList>
    </citation>
    <scope>NUCLEOTIDE SEQUENCE [LARGE SCALE GENOMIC DNA]</scope>
    <source>
        <strain evidence="10 11">FACHB-351</strain>
    </source>
</reference>
<comment type="caution">
    <text evidence="10">The sequence shown here is derived from an EMBL/GenBank/DDBJ whole genome shotgun (WGS) entry which is preliminary data.</text>
</comment>
<feature type="domain" description="Peptidase S26" evidence="9">
    <location>
        <begin position="9"/>
        <end position="172"/>
    </location>
</feature>
<accession>A0ABT3L1A6</accession>
<evidence type="ECO:0000313" key="11">
    <source>
        <dbReference type="Proteomes" id="UP001526426"/>
    </source>
</evidence>
<evidence type="ECO:0000256" key="8">
    <source>
        <dbReference type="RuleBase" id="RU362042"/>
    </source>
</evidence>
<evidence type="ECO:0000259" key="9">
    <source>
        <dbReference type="Pfam" id="PF10502"/>
    </source>
</evidence>
<dbReference type="Proteomes" id="UP001526426">
    <property type="component" value="Unassembled WGS sequence"/>
</dbReference>
<keyword evidence="11" id="KW-1185">Reference proteome</keyword>
<dbReference type="PANTHER" id="PTHR43390:SF1">
    <property type="entry name" value="CHLOROPLAST PROCESSING PEPTIDASE"/>
    <property type="match status" value="1"/>
</dbReference>
<dbReference type="PRINTS" id="PR00727">
    <property type="entry name" value="LEADERPTASE"/>
</dbReference>
<dbReference type="RefSeq" id="WP_265262907.1">
    <property type="nucleotide sequence ID" value="NZ_JAIHOM010000009.1"/>
</dbReference>
<dbReference type="NCBIfam" id="TIGR02227">
    <property type="entry name" value="sigpep_I_bact"/>
    <property type="match status" value="1"/>
</dbReference>
<dbReference type="Pfam" id="PF10502">
    <property type="entry name" value="Peptidase_S26"/>
    <property type="match status" value="1"/>
</dbReference>
<dbReference type="SUPFAM" id="SSF51306">
    <property type="entry name" value="LexA/Signal peptidase"/>
    <property type="match status" value="1"/>
</dbReference>
<dbReference type="PROSITE" id="PS00760">
    <property type="entry name" value="SPASE_I_2"/>
    <property type="match status" value="1"/>
</dbReference>
<dbReference type="InterPro" id="IPR019533">
    <property type="entry name" value="Peptidase_S26"/>
</dbReference>
<dbReference type="EC" id="3.4.21.89" evidence="4 7"/>
<evidence type="ECO:0000256" key="5">
    <source>
        <dbReference type="ARBA" id="ARBA00022670"/>
    </source>
</evidence>
<organism evidence="10 11">
    <name type="scientific">Spirulina subsalsa FACHB-351</name>
    <dbReference type="NCBI Taxonomy" id="234711"/>
    <lineage>
        <taxon>Bacteria</taxon>
        <taxon>Bacillati</taxon>
        <taxon>Cyanobacteriota</taxon>
        <taxon>Cyanophyceae</taxon>
        <taxon>Spirulinales</taxon>
        <taxon>Spirulinaceae</taxon>
        <taxon>Spirulina</taxon>
    </lineage>
</organism>